<keyword evidence="11 17" id="KW-0808">Transferase</keyword>
<feature type="binding site" evidence="19">
    <location>
        <position position="443"/>
    </location>
    <ligand>
        <name>phosphoenolpyruvate</name>
        <dbReference type="ChEBI" id="CHEBI:58702"/>
    </ligand>
</feature>
<comment type="function">
    <text evidence="3 17">General (non sugar-specific) component of the phosphoenolpyruvate-dependent sugar phosphotransferase system (sugar PTS). This major carbohydrate active-transport system catalyzes the phosphorylation of incoming sugar substrates concomitantly with their translocation across the cell membrane. Enzyme I transfers the phosphoryl group from phosphoenolpyruvate (PEP) to the phosphoryl carrier protein (HPr).</text>
</comment>
<dbReference type="InterPro" id="IPR018274">
    <property type="entry name" value="PEP_util_AS"/>
</dbReference>
<dbReference type="InterPro" id="IPR006318">
    <property type="entry name" value="PTS_EI-like"/>
</dbReference>
<dbReference type="InterPro" id="IPR015813">
    <property type="entry name" value="Pyrv/PenolPyrv_kinase-like_dom"/>
</dbReference>
<dbReference type="NCBIfam" id="TIGR01417">
    <property type="entry name" value="PTS_I_fam"/>
    <property type="match status" value="1"/>
</dbReference>
<feature type="binding site" evidence="19">
    <location>
        <position position="320"/>
    </location>
    <ligand>
        <name>phosphoenolpyruvate</name>
        <dbReference type="ChEBI" id="CHEBI:58702"/>
    </ligand>
</feature>
<name>A0A6V8L3C9_9ACTN</name>
<evidence type="ECO:0000256" key="1">
    <source>
        <dbReference type="ARBA" id="ARBA00000683"/>
    </source>
</evidence>
<comment type="catalytic activity">
    <reaction evidence="1 17">
        <text>L-histidyl-[protein] + phosphoenolpyruvate = N(pros)-phospho-L-histidyl-[protein] + pyruvate</text>
        <dbReference type="Rhea" id="RHEA:23880"/>
        <dbReference type="Rhea" id="RHEA-COMP:9745"/>
        <dbReference type="Rhea" id="RHEA-COMP:9746"/>
        <dbReference type="ChEBI" id="CHEBI:15361"/>
        <dbReference type="ChEBI" id="CHEBI:29979"/>
        <dbReference type="ChEBI" id="CHEBI:58702"/>
        <dbReference type="ChEBI" id="CHEBI:64837"/>
        <dbReference type="EC" id="2.7.3.9"/>
    </reaction>
</comment>
<dbReference type="Gene3D" id="3.20.20.60">
    <property type="entry name" value="Phosphoenolpyruvate-binding domains"/>
    <property type="match status" value="1"/>
</dbReference>
<dbReference type="PIRSF" id="PIRSF000732">
    <property type="entry name" value="PTS_enzyme_I"/>
    <property type="match status" value="1"/>
</dbReference>
<dbReference type="SUPFAM" id="SSF51621">
    <property type="entry name" value="Phosphoenolpyruvate/pyruvate domain"/>
    <property type="match status" value="1"/>
</dbReference>
<feature type="binding site" evidence="20">
    <location>
        <position position="433"/>
    </location>
    <ligand>
        <name>Mg(2+)</name>
        <dbReference type="ChEBI" id="CHEBI:18420"/>
    </ligand>
</feature>
<comment type="caution">
    <text evidence="25">The sequence shown here is derived from an EMBL/GenBank/DDBJ whole genome shotgun (WGS) entry which is preliminary data.</text>
</comment>
<evidence type="ECO:0000313" key="25">
    <source>
        <dbReference type="EMBL" id="GFJ87215.1"/>
    </source>
</evidence>
<evidence type="ECO:0000256" key="11">
    <source>
        <dbReference type="ARBA" id="ARBA00022679"/>
    </source>
</evidence>
<dbReference type="GO" id="GO:0009401">
    <property type="term" value="P:phosphoenolpyruvate-dependent sugar phosphotransferase system"/>
    <property type="evidence" value="ECO:0007669"/>
    <property type="project" value="UniProtKB-KW"/>
</dbReference>
<protein>
    <recommendedName>
        <fullName evidence="7 17">Phosphoenolpyruvate-protein phosphotransferase</fullName>
        <ecNumber evidence="6 17">2.7.3.9</ecNumber>
    </recommendedName>
    <alternativeName>
        <fullName evidence="16 17">Phosphotransferase system, enzyme I</fullName>
    </alternativeName>
</protein>
<keyword evidence="12 17" id="KW-0598">Phosphotransferase system</keyword>
<dbReference type="InterPro" id="IPR023151">
    <property type="entry name" value="PEP_util_CS"/>
</dbReference>
<comment type="subcellular location">
    <subcellularLocation>
        <location evidence="4 17">Cytoplasm</location>
    </subcellularLocation>
</comment>
<evidence type="ECO:0000256" key="3">
    <source>
        <dbReference type="ARBA" id="ARBA00002728"/>
    </source>
</evidence>
<keyword evidence="26" id="KW-1185">Reference proteome</keyword>
<evidence type="ECO:0000256" key="6">
    <source>
        <dbReference type="ARBA" id="ARBA00012232"/>
    </source>
</evidence>
<evidence type="ECO:0000256" key="8">
    <source>
        <dbReference type="ARBA" id="ARBA00022448"/>
    </source>
</evidence>
<dbReference type="GO" id="GO:0016301">
    <property type="term" value="F:kinase activity"/>
    <property type="evidence" value="ECO:0007669"/>
    <property type="project" value="UniProtKB-KW"/>
</dbReference>
<keyword evidence="9 17" id="KW-0963">Cytoplasm</keyword>
<dbReference type="InterPro" id="IPR036618">
    <property type="entry name" value="PtsI_HPr-bd_sf"/>
</dbReference>
<feature type="domain" description="PEP-utilising enzyme mobile" evidence="22">
    <location>
        <begin position="154"/>
        <end position="222"/>
    </location>
</feature>
<reference evidence="25 26" key="1">
    <citation type="submission" date="2020-03" db="EMBL/GenBank/DDBJ databases">
        <title>Whole genome shotgun sequence of Phytohabitans rumicis NBRC 108638.</title>
        <authorList>
            <person name="Komaki H."/>
            <person name="Tamura T."/>
        </authorList>
    </citation>
    <scope>NUCLEOTIDE SEQUENCE [LARGE SCALE GENOMIC DNA]</scope>
    <source>
        <strain evidence="25 26">NBRC 108638</strain>
    </source>
</reference>
<evidence type="ECO:0000256" key="10">
    <source>
        <dbReference type="ARBA" id="ARBA00022597"/>
    </source>
</evidence>
<dbReference type="Pfam" id="PF02896">
    <property type="entry name" value="PEP-utilizers_C"/>
    <property type="match status" value="1"/>
</dbReference>
<evidence type="ECO:0000259" key="24">
    <source>
        <dbReference type="Pfam" id="PF05524"/>
    </source>
</evidence>
<keyword evidence="8 17" id="KW-0813">Transport</keyword>
<evidence type="ECO:0000256" key="7">
    <source>
        <dbReference type="ARBA" id="ARBA00016544"/>
    </source>
</evidence>
<keyword evidence="25" id="KW-0670">Pyruvate</keyword>
<evidence type="ECO:0000256" key="19">
    <source>
        <dbReference type="PIRSR" id="PIRSR000732-2"/>
    </source>
</evidence>
<evidence type="ECO:0000256" key="5">
    <source>
        <dbReference type="ARBA" id="ARBA00007837"/>
    </source>
</evidence>
<keyword evidence="15 17" id="KW-0460">Magnesium</keyword>
<dbReference type="GO" id="GO:0046872">
    <property type="term" value="F:metal ion binding"/>
    <property type="evidence" value="ECO:0007669"/>
    <property type="project" value="UniProtKB-KW"/>
</dbReference>
<accession>A0A6V8L3C9</accession>
<dbReference type="InterPro" id="IPR040442">
    <property type="entry name" value="Pyrv_kinase-like_dom_sf"/>
</dbReference>
<feature type="binding site" evidence="19">
    <location>
        <position position="284"/>
    </location>
    <ligand>
        <name>phosphoenolpyruvate</name>
        <dbReference type="ChEBI" id="CHEBI:58702"/>
    </ligand>
</feature>
<dbReference type="InterPro" id="IPR024692">
    <property type="entry name" value="PTS_EI"/>
</dbReference>
<feature type="region of interest" description="Disordered" evidence="21">
    <location>
        <begin position="17"/>
        <end position="42"/>
    </location>
</feature>
<evidence type="ECO:0000256" key="15">
    <source>
        <dbReference type="ARBA" id="ARBA00022842"/>
    </source>
</evidence>
<feature type="domain" description="PEP-utilising enzyme C-terminal" evidence="23">
    <location>
        <begin position="248"/>
        <end position="515"/>
    </location>
</feature>
<feature type="binding site" evidence="20">
    <location>
        <position position="409"/>
    </location>
    <ligand>
        <name>Mg(2+)</name>
        <dbReference type="ChEBI" id="CHEBI:18420"/>
    </ligand>
</feature>
<dbReference type="Proteomes" id="UP000482960">
    <property type="component" value="Unassembled WGS sequence"/>
</dbReference>
<dbReference type="SUPFAM" id="SSF52009">
    <property type="entry name" value="Phosphohistidine domain"/>
    <property type="match status" value="1"/>
</dbReference>
<dbReference type="InterPro" id="IPR050499">
    <property type="entry name" value="PEP-utilizing_PTS_enzyme"/>
</dbReference>
<evidence type="ECO:0000256" key="16">
    <source>
        <dbReference type="ARBA" id="ARBA00033235"/>
    </source>
</evidence>
<dbReference type="SUPFAM" id="SSF47831">
    <property type="entry name" value="Enzyme I of the PEP:sugar phosphotransferase system HPr-binding (sub)domain"/>
    <property type="match status" value="1"/>
</dbReference>
<dbReference type="Gene3D" id="3.50.30.10">
    <property type="entry name" value="Phosphohistidine domain"/>
    <property type="match status" value="1"/>
</dbReference>
<keyword evidence="13 17" id="KW-0479">Metal-binding</keyword>
<gene>
    <name evidence="25" type="primary">ptsI</name>
    <name evidence="25" type="ORF">Prum_008570</name>
</gene>
<dbReference type="InterPro" id="IPR000121">
    <property type="entry name" value="PEP_util_C"/>
</dbReference>
<evidence type="ECO:0000256" key="20">
    <source>
        <dbReference type="PIRSR" id="PIRSR000732-3"/>
    </source>
</evidence>
<dbReference type="PANTHER" id="PTHR46244">
    <property type="entry name" value="PHOSPHOENOLPYRUVATE-PROTEIN PHOSPHOTRANSFERASE"/>
    <property type="match status" value="1"/>
</dbReference>
<dbReference type="AlphaFoldDB" id="A0A6V8L3C9"/>
<dbReference type="InterPro" id="IPR008279">
    <property type="entry name" value="PEP-util_enz_mobile_dom"/>
</dbReference>
<dbReference type="Pfam" id="PF00391">
    <property type="entry name" value="PEP-utilizers"/>
    <property type="match status" value="1"/>
</dbReference>
<dbReference type="InterPro" id="IPR008731">
    <property type="entry name" value="PTS_EIN"/>
</dbReference>
<proteinExistence type="inferred from homology"/>
<evidence type="ECO:0000256" key="17">
    <source>
        <dbReference type="PIRNR" id="PIRNR000732"/>
    </source>
</evidence>
<organism evidence="25 26">
    <name type="scientific">Phytohabitans rumicis</name>
    <dbReference type="NCBI Taxonomy" id="1076125"/>
    <lineage>
        <taxon>Bacteria</taxon>
        <taxon>Bacillati</taxon>
        <taxon>Actinomycetota</taxon>
        <taxon>Actinomycetes</taxon>
        <taxon>Micromonosporales</taxon>
        <taxon>Micromonosporaceae</taxon>
    </lineage>
</organism>
<keyword evidence="10 17" id="KW-0762">Sugar transport</keyword>
<feature type="active site" description="Tele-phosphohistidine intermediate" evidence="18">
    <location>
        <position position="187"/>
    </location>
</feature>
<dbReference type="EMBL" id="BLPG01000001">
    <property type="protein sequence ID" value="GFJ87215.1"/>
    <property type="molecule type" value="Genomic_DNA"/>
</dbReference>
<evidence type="ECO:0000256" key="14">
    <source>
        <dbReference type="ARBA" id="ARBA00022777"/>
    </source>
</evidence>
<evidence type="ECO:0000256" key="9">
    <source>
        <dbReference type="ARBA" id="ARBA00022490"/>
    </source>
</evidence>
<dbReference type="GO" id="GO:0008965">
    <property type="term" value="F:phosphoenolpyruvate-protein phosphotransferase activity"/>
    <property type="evidence" value="ECO:0007669"/>
    <property type="project" value="UniProtKB-EC"/>
</dbReference>
<comment type="similarity">
    <text evidence="5 17">Belongs to the PEP-utilizing enzyme family.</text>
</comment>
<evidence type="ECO:0000256" key="2">
    <source>
        <dbReference type="ARBA" id="ARBA00001946"/>
    </source>
</evidence>
<dbReference type="Gene3D" id="1.10.274.10">
    <property type="entry name" value="PtsI, HPr-binding domain"/>
    <property type="match status" value="1"/>
</dbReference>
<feature type="binding site" evidence="19">
    <location>
        <begin position="432"/>
        <end position="433"/>
    </location>
    <ligand>
        <name>phosphoenolpyruvate</name>
        <dbReference type="ChEBI" id="CHEBI:58702"/>
    </ligand>
</feature>
<dbReference type="RefSeq" id="WP_173074087.1">
    <property type="nucleotide sequence ID" value="NZ_BAABJB010000016.1"/>
</dbReference>
<evidence type="ECO:0000256" key="13">
    <source>
        <dbReference type="ARBA" id="ARBA00022723"/>
    </source>
</evidence>
<evidence type="ECO:0000256" key="12">
    <source>
        <dbReference type="ARBA" id="ARBA00022683"/>
    </source>
</evidence>
<dbReference type="Pfam" id="PF05524">
    <property type="entry name" value="PEP-utilisers_N"/>
    <property type="match status" value="1"/>
</dbReference>
<dbReference type="PROSITE" id="PS00370">
    <property type="entry name" value="PEP_ENZYMES_PHOS_SITE"/>
    <property type="match status" value="1"/>
</dbReference>
<keyword evidence="14 17" id="KW-0418">Kinase</keyword>
<evidence type="ECO:0000313" key="26">
    <source>
        <dbReference type="Proteomes" id="UP000482960"/>
    </source>
</evidence>
<dbReference type="PANTHER" id="PTHR46244:SF3">
    <property type="entry name" value="PHOSPHOENOLPYRUVATE-PROTEIN PHOSPHOTRANSFERASE"/>
    <property type="match status" value="1"/>
</dbReference>
<dbReference type="GO" id="GO:0005737">
    <property type="term" value="C:cytoplasm"/>
    <property type="evidence" value="ECO:0007669"/>
    <property type="project" value="UniProtKB-SubCell"/>
</dbReference>
<feature type="active site" description="Proton donor" evidence="18">
    <location>
        <position position="480"/>
    </location>
</feature>
<evidence type="ECO:0000256" key="4">
    <source>
        <dbReference type="ARBA" id="ARBA00004496"/>
    </source>
</evidence>
<dbReference type="PROSITE" id="PS00742">
    <property type="entry name" value="PEP_ENZYMES_2"/>
    <property type="match status" value="1"/>
</dbReference>
<sequence>MPIRNLTGIGVSAGRAAGPVATMGARRPAPPEPTHVEDPGAERDRLVQSTGRVCAEMRRRAVAATGPAAEILEATAMIAEDPSWAAAAAELIEQERVAAPYAVWRSAEQFRAALAAAGGYFAERVRDLDDVRDRVIADLSGIAPPGLPDPGTPFVLVARDLAPADTATLPADRVLALVTEEGGPTSHTAILARALGIPAVVACPGVTAIADGTRVGVDGGTGEVVIEPEDADLFAAPRRDRPATVDYRGHLADGTAVALLANVGEPADAGRARSLGAAGVGLLRTEFLFGDRLTPPTLDEQVAAYAEVFAAFPGGRVVVRTLDAGSDKPLPYLTAGVETNPALGVRGLRAMRTDPELLDTQLSAVAEAARRSHTEVWTMAPMIATPAEAAEFVARARAHGLARVGAMVEVPSAALLADDLLAVVDFVSVGTNDLTQYTYAADRLVGALAALNDPWLPAVLRLIQMTGDAGRRLGKPVGVCGEAAADPLLALVLVGLGVTSLSATARMLPAVAAVLGSADQALCARLADIALRAGDPAAARRGVREAAAEAIEIV</sequence>
<dbReference type="PRINTS" id="PR01736">
    <property type="entry name" value="PHPHTRNFRASE"/>
</dbReference>
<feature type="domain" description="Phosphotransferase system enzyme I N-terminal" evidence="24">
    <location>
        <begin position="7"/>
        <end position="124"/>
    </location>
</feature>
<dbReference type="InterPro" id="IPR036637">
    <property type="entry name" value="Phosphohistidine_dom_sf"/>
</dbReference>
<comment type="cofactor">
    <cofactor evidence="2 17 20">
        <name>Mg(2+)</name>
        <dbReference type="ChEBI" id="CHEBI:18420"/>
    </cofactor>
</comment>
<evidence type="ECO:0000256" key="21">
    <source>
        <dbReference type="SAM" id="MobiDB-lite"/>
    </source>
</evidence>
<reference evidence="25 26" key="2">
    <citation type="submission" date="2020-03" db="EMBL/GenBank/DDBJ databases">
        <authorList>
            <person name="Ichikawa N."/>
            <person name="Kimura A."/>
            <person name="Kitahashi Y."/>
            <person name="Uohara A."/>
        </authorList>
    </citation>
    <scope>NUCLEOTIDE SEQUENCE [LARGE SCALE GENOMIC DNA]</scope>
    <source>
        <strain evidence="25 26">NBRC 108638</strain>
    </source>
</reference>
<evidence type="ECO:0000259" key="22">
    <source>
        <dbReference type="Pfam" id="PF00391"/>
    </source>
</evidence>
<dbReference type="EC" id="2.7.3.9" evidence="6 17"/>
<evidence type="ECO:0000256" key="18">
    <source>
        <dbReference type="PIRSR" id="PIRSR000732-1"/>
    </source>
</evidence>
<evidence type="ECO:0000259" key="23">
    <source>
        <dbReference type="Pfam" id="PF02896"/>
    </source>
</evidence>